<evidence type="ECO:0000259" key="10">
    <source>
        <dbReference type="Pfam" id="PF02875"/>
    </source>
</evidence>
<dbReference type="GO" id="GO:0008764">
    <property type="term" value="F:UDP-N-acetylmuramoylalanine-D-glutamate ligase activity"/>
    <property type="evidence" value="ECO:0007669"/>
    <property type="project" value="UniProtKB-EC"/>
</dbReference>
<evidence type="ECO:0000256" key="5">
    <source>
        <dbReference type="ARBA" id="ARBA00022598"/>
    </source>
</evidence>
<feature type="domain" description="Mur ligase C-terminal" evidence="10">
    <location>
        <begin position="368"/>
        <end position="488"/>
    </location>
</feature>
<accession>A0A5N5HX23</accession>
<dbReference type="Gene3D" id="3.40.1190.10">
    <property type="entry name" value="Mur-like, catalytic domain"/>
    <property type="match status" value="1"/>
</dbReference>
<dbReference type="GO" id="GO:0005737">
    <property type="term" value="C:cytoplasm"/>
    <property type="evidence" value="ECO:0007669"/>
    <property type="project" value="UniProtKB-SubCell"/>
</dbReference>
<dbReference type="SMART" id="SM00320">
    <property type="entry name" value="WD40"/>
    <property type="match status" value="5"/>
</dbReference>
<dbReference type="SUPFAM" id="SSF51984">
    <property type="entry name" value="MurCD N-terminal domain"/>
    <property type="match status" value="1"/>
</dbReference>
<reference evidence="13" key="2">
    <citation type="submission" date="2019-10" db="EMBL/GenBank/DDBJ databases">
        <title>A de novo genome assembly of a pear dwarfing rootstock.</title>
        <authorList>
            <person name="Wang F."/>
            <person name="Wang J."/>
            <person name="Li S."/>
            <person name="Zhang Y."/>
            <person name="Fang M."/>
            <person name="Ma L."/>
            <person name="Zhao Y."/>
            <person name="Jiang S."/>
        </authorList>
    </citation>
    <scope>NUCLEOTIDE SEQUENCE [LARGE SCALE GENOMIC DNA]</scope>
</reference>
<dbReference type="InterPro" id="IPR001680">
    <property type="entry name" value="WD40_rpt"/>
</dbReference>
<evidence type="ECO:0000256" key="7">
    <source>
        <dbReference type="ARBA" id="ARBA00022741"/>
    </source>
</evidence>
<dbReference type="Proteomes" id="UP000327157">
    <property type="component" value="Chromosome 12"/>
</dbReference>
<dbReference type="SUPFAM" id="SSF53623">
    <property type="entry name" value="MurD-like peptide ligases, catalytic domain"/>
    <property type="match status" value="1"/>
</dbReference>
<dbReference type="SUPFAM" id="SSF53244">
    <property type="entry name" value="MurD-like peptide ligases, peptide-binding domain"/>
    <property type="match status" value="1"/>
</dbReference>
<dbReference type="SUPFAM" id="SSF50978">
    <property type="entry name" value="WD40 repeat-like"/>
    <property type="match status" value="1"/>
</dbReference>
<evidence type="ECO:0000256" key="1">
    <source>
        <dbReference type="ARBA" id="ARBA00004496"/>
    </source>
</evidence>
<feature type="region of interest" description="Disordered" evidence="9">
    <location>
        <begin position="793"/>
        <end position="836"/>
    </location>
</feature>
<dbReference type="GO" id="GO:0051301">
    <property type="term" value="P:cell division"/>
    <property type="evidence" value="ECO:0007669"/>
    <property type="project" value="InterPro"/>
</dbReference>
<dbReference type="Gene3D" id="3.40.50.720">
    <property type="entry name" value="NAD(P)-binding Rossmann-like Domain"/>
    <property type="match status" value="1"/>
</dbReference>
<dbReference type="NCBIfam" id="TIGR01087">
    <property type="entry name" value="murD"/>
    <property type="match status" value="1"/>
</dbReference>
<keyword evidence="6" id="KW-0677">Repeat</keyword>
<gene>
    <name evidence="12" type="ORF">D8674_008916</name>
</gene>
<dbReference type="PROSITE" id="PS00678">
    <property type="entry name" value="WD_REPEATS_1"/>
    <property type="match status" value="1"/>
</dbReference>
<dbReference type="Pfam" id="PF24796">
    <property type="entry name" value="WDR55"/>
    <property type="match status" value="1"/>
</dbReference>
<keyword evidence="5" id="KW-0436">Ligase</keyword>
<comment type="caution">
    <text evidence="12">The sequence shown here is derived from an EMBL/GenBank/DDBJ whole genome shotgun (WGS) entry which is preliminary data.</text>
</comment>
<dbReference type="Pfam" id="PF21799">
    <property type="entry name" value="MurD-like_N"/>
    <property type="match status" value="1"/>
</dbReference>
<evidence type="ECO:0000256" key="2">
    <source>
        <dbReference type="ARBA" id="ARBA00004752"/>
    </source>
</evidence>
<dbReference type="Gene3D" id="3.90.190.20">
    <property type="entry name" value="Mur ligase, C-terminal domain"/>
    <property type="match status" value="1"/>
</dbReference>
<keyword evidence="8" id="KW-0067">ATP-binding</keyword>
<keyword evidence="4" id="KW-0853">WD repeat</keyword>
<evidence type="ECO:0000313" key="13">
    <source>
        <dbReference type="Proteomes" id="UP000327157"/>
    </source>
</evidence>
<proteinExistence type="inferred from homology"/>
<name>A0A5N5HX23_9ROSA</name>
<evidence type="ECO:0000256" key="6">
    <source>
        <dbReference type="ARBA" id="ARBA00022737"/>
    </source>
</evidence>
<dbReference type="GO" id="GO:0005524">
    <property type="term" value="F:ATP binding"/>
    <property type="evidence" value="ECO:0007669"/>
    <property type="project" value="UniProtKB-KW"/>
</dbReference>
<sequence>MKLQSLNNVYAIRTLSPKPNCSAELKLPATVRSCAPEQDLRGQSVAIVGLGKSGRAAARLALARGASVFAFDQNPNLRLLEKDPLFEKQYDGIGALKTILGEFDEELLNNADRVVVSPGVPLQNYGLSSLLQSGKQVMSELDFAAEILPKSVKILAVTGTNGKSTVVTFAGQMLSHFGIETFVGGNLGNPLSEAAFQCLQPPSSKPKFKVAVVEVSSYQMEIPSKYFCPSVAVVLNLTPDHLERHGTMRDYAQTKCRLFFHMTGAKLGLLCFGNQYLDEAIIESLNELNIAWIGAIPGVKIDMETKIASLEVPALGVKSQLQLEAMKTMGGHNFHNAAVAALSVVGLNVGVDVEAIGPCIEKLRAPPHRMQIVCKDIHGVTWVDDSKATNVEATYAGLMGLKKQKSVVLLGGLAKVLDGQECNGFEQLIEPLKYQRCVITFGSSGMLIQKTLSDNGLSIPCIRAVNLKDAVNWARRMAEHGDSIVLSPGCASFDEFINFEHRGMFFQDLAFTYHLVTTGLINGDLHLYRYASDSVPQRVLEVHAHSESCRAVRFINNGQAILTGSPDCSILATDVETGAAIARLDEAHGSAVNKLINLTESTVASGDDEGCIKVWDTRQQSCCNTFKAHEEYISDLTFAADSMKLLGTSGDGTLSVCNLRRNKVQAQSEFSEEELLSVVIMKNGRKVVCSSHIGNLLLYSWGSFKDCSDRFVDLSPNSVDVLLKLDEDRLITGSETGLISLVGILPNRVIQPIAEHSEYPVEGLAFSHDKKFLGSIAHDQMLKLWDMDELLQGSTKPSKPQAAVEDSDSDDMDMDINPPKSNKGTKRKNASKDRVSGSSNDFFADLQMEGFQFNYLSNQSFVSEVVKNSPSQFCHQFASPLEFWLPGKIIWKTNENDLRILSFNNKDKIKGKVNSIKIDFLV</sequence>
<dbReference type="InterPro" id="IPR036615">
    <property type="entry name" value="Mur_ligase_C_dom_sf"/>
</dbReference>
<dbReference type="InterPro" id="IPR004101">
    <property type="entry name" value="Mur_ligase_C"/>
</dbReference>
<keyword evidence="7" id="KW-0547">Nucleotide-binding</keyword>
<reference evidence="12 13" key="3">
    <citation type="submission" date="2019-11" db="EMBL/GenBank/DDBJ databases">
        <title>A de novo genome assembly of a pear dwarfing rootstock.</title>
        <authorList>
            <person name="Wang F."/>
            <person name="Wang J."/>
            <person name="Li S."/>
            <person name="Zhang Y."/>
            <person name="Fang M."/>
            <person name="Ma L."/>
            <person name="Zhao Y."/>
            <person name="Jiang S."/>
        </authorList>
    </citation>
    <scope>NUCLEOTIDE SEQUENCE [LARGE SCALE GENOMIC DNA]</scope>
    <source>
        <strain evidence="12">S2</strain>
        <tissue evidence="12">Leaf</tissue>
    </source>
</reference>
<dbReference type="InterPro" id="IPR036565">
    <property type="entry name" value="Mur-like_cat_sf"/>
</dbReference>
<dbReference type="GO" id="GO:0008360">
    <property type="term" value="P:regulation of cell shape"/>
    <property type="evidence" value="ECO:0007669"/>
    <property type="project" value="InterPro"/>
</dbReference>
<keyword evidence="3" id="KW-0963">Cytoplasm</keyword>
<evidence type="ECO:0000313" key="12">
    <source>
        <dbReference type="EMBL" id="KAB2631397.1"/>
    </source>
</evidence>
<comment type="pathway">
    <text evidence="2">Cell wall biogenesis; peptidoglycan biosynthesis.</text>
</comment>
<dbReference type="AlphaFoldDB" id="A0A5N5HX23"/>
<comment type="subcellular location">
    <subcellularLocation>
        <location evidence="1">Cytoplasm</location>
    </subcellularLocation>
</comment>
<evidence type="ECO:0000256" key="3">
    <source>
        <dbReference type="ARBA" id="ARBA00022490"/>
    </source>
</evidence>
<protein>
    <submittedName>
        <fullName evidence="12">Uncharacterized protein</fullName>
    </submittedName>
</protein>
<feature type="compositionally biased region" description="Acidic residues" evidence="9">
    <location>
        <begin position="805"/>
        <end position="814"/>
    </location>
</feature>
<keyword evidence="13" id="KW-1185">Reference proteome</keyword>
<dbReference type="Pfam" id="PF08245">
    <property type="entry name" value="Mur_ligase_M"/>
    <property type="match status" value="1"/>
</dbReference>
<dbReference type="InterPro" id="IPR015943">
    <property type="entry name" value="WD40/YVTN_repeat-like_dom_sf"/>
</dbReference>
<evidence type="ECO:0000256" key="9">
    <source>
        <dbReference type="SAM" id="MobiDB-lite"/>
    </source>
</evidence>
<dbReference type="InterPro" id="IPR005762">
    <property type="entry name" value="MurD"/>
</dbReference>
<feature type="domain" description="Mur ligase central" evidence="11">
    <location>
        <begin position="157"/>
        <end position="342"/>
    </location>
</feature>
<dbReference type="UniPathway" id="UPA00219"/>
<dbReference type="PANTHER" id="PTHR43692">
    <property type="entry name" value="UDP-N-ACETYLMURAMOYLALANINE--D-GLUTAMATE LIGASE"/>
    <property type="match status" value="1"/>
</dbReference>
<dbReference type="Gene3D" id="2.130.10.10">
    <property type="entry name" value="YVTN repeat-like/Quinoprotein amine dehydrogenase"/>
    <property type="match status" value="2"/>
</dbReference>
<dbReference type="InterPro" id="IPR013221">
    <property type="entry name" value="Mur_ligase_cen"/>
</dbReference>
<organism evidence="12 13">
    <name type="scientific">Pyrus ussuriensis x Pyrus communis</name>
    <dbReference type="NCBI Taxonomy" id="2448454"/>
    <lineage>
        <taxon>Eukaryota</taxon>
        <taxon>Viridiplantae</taxon>
        <taxon>Streptophyta</taxon>
        <taxon>Embryophyta</taxon>
        <taxon>Tracheophyta</taxon>
        <taxon>Spermatophyta</taxon>
        <taxon>Magnoliopsida</taxon>
        <taxon>eudicotyledons</taxon>
        <taxon>Gunneridae</taxon>
        <taxon>Pentapetalae</taxon>
        <taxon>rosids</taxon>
        <taxon>fabids</taxon>
        <taxon>Rosales</taxon>
        <taxon>Rosaceae</taxon>
        <taxon>Amygdaloideae</taxon>
        <taxon>Maleae</taxon>
        <taxon>Pyrus</taxon>
    </lineage>
</organism>
<dbReference type="HAMAP" id="MF_00639">
    <property type="entry name" value="MurD"/>
    <property type="match status" value="1"/>
</dbReference>
<evidence type="ECO:0000256" key="8">
    <source>
        <dbReference type="ARBA" id="ARBA00022840"/>
    </source>
</evidence>
<dbReference type="EMBL" id="SMOL01000143">
    <property type="protein sequence ID" value="KAB2631397.1"/>
    <property type="molecule type" value="Genomic_DNA"/>
</dbReference>
<evidence type="ECO:0000256" key="4">
    <source>
        <dbReference type="ARBA" id="ARBA00022574"/>
    </source>
</evidence>
<dbReference type="PANTHER" id="PTHR43692:SF1">
    <property type="entry name" value="UDP-N-ACETYLMURAMOYLALANINE--D-GLUTAMATE LIGASE"/>
    <property type="match status" value="1"/>
</dbReference>
<reference evidence="12 13" key="1">
    <citation type="submission" date="2019-09" db="EMBL/GenBank/DDBJ databases">
        <authorList>
            <person name="Ou C."/>
        </authorList>
    </citation>
    <scope>NUCLEOTIDE SEQUENCE [LARGE SCALE GENOMIC DNA]</scope>
    <source>
        <strain evidence="12">S2</strain>
        <tissue evidence="12">Leaf</tissue>
    </source>
</reference>
<dbReference type="OrthoDB" id="2017201at2759"/>
<dbReference type="Pfam" id="PF02875">
    <property type="entry name" value="Mur_ligase_C"/>
    <property type="match status" value="1"/>
</dbReference>
<dbReference type="InterPro" id="IPR036322">
    <property type="entry name" value="WD40_repeat_dom_sf"/>
</dbReference>
<evidence type="ECO:0000259" key="11">
    <source>
        <dbReference type="Pfam" id="PF08245"/>
    </source>
</evidence>
<dbReference type="InterPro" id="IPR019775">
    <property type="entry name" value="WD40_repeat_CS"/>
</dbReference>